<proteinExistence type="predicted"/>
<reference evidence="2" key="1">
    <citation type="submission" date="2016-03" db="EMBL/GenBank/DDBJ databases">
        <title>Updated assembly of Pseudogymnoascus destructans, the fungus causing white-nose syndrome of bats.</title>
        <authorList>
            <person name="Palmer J.M."/>
            <person name="Drees K.P."/>
            <person name="Foster J.T."/>
            <person name="Lindner D.L."/>
        </authorList>
    </citation>
    <scope>NUCLEOTIDE SEQUENCE [LARGE SCALE GENOMIC DNA]</scope>
    <source>
        <strain evidence="2">20631-21</strain>
    </source>
</reference>
<evidence type="ECO:0000256" key="1">
    <source>
        <dbReference type="SAM" id="MobiDB-lite"/>
    </source>
</evidence>
<evidence type="ECO:0000313" key="2">
    <source>
        <dbReference type="EMBL" id="OAF61311.2"/>
    </source>
</evidence>
<feature type="region of interest" description="Disordered" evidence="1">
    <location>
        <begin position="210"/>
        <end position="272"/>
    </location>
</feature>
<dbReference type="GeneID" id="36285292"/>
<dbReference type="OrthoDB" id="3598835at2759"/>
<feature type="compositionally biased region" description="Acidic residues" evidence="1">
    <location>
        <begin position="590"/>
        <end position="600"/>
    </location>
</feature>
<feature type="region of interest" description="Disordered" evidence="1">
    <location>
        <begin position="579"/>
        <end position="619"/>
    </location>
</feature>
<feature type="compositionally biased region" description="Basic residues" evidence="1">
    <location>
        <begin position="607"/>
        <end position="619"/>
    </location>
</feature>
<dbReference type="RefSeq" id="XP_024326586.1">
    <property type="nucleotide sequence ID" value="XM_024465876.1"/>
</dbReference>
<organism evidence="2">
    <name type="scientific">Pseudogymnoascus destructans</name>
    <dbReference type="NCBI Taxonomy" id="655981"/>
    <lineage>
        <taxon>Eukaryota</taxon>
        <taxon>Fungi</taxon>
        <taxon>Dikarya</taxon>
        <taxon>Ascomycota</taxon>
        <taxon>Pezizomycotina</taxon>
        <taxon>Leotiomycetes</taxon>
        <taxon>Thelebolales</taxon>
        <taxon>Thelebolaceae</taxon>
        <taxon>Pseudogymnoascus</taxon>
    </lineage>
</organism>
<protein>
    <submittedName>
        <fullName evidence="2">Uncharacterized protein</fullName>
    </submittedName>
</protein>
<gene>
    <name evidence="2" type="ORF">VC83_02208</name>
</gene>
<dbReference type="EMBL" id="KV441389">
    <property type="protein sequence ID" value="OAF61311.2"/>
    <property type="molecule type" value="Genomic_DNA"/>
</dbReference>
<dbReference type="AlphaFoldDB" id="A0A177AJ36"/>
<dbReference type="VEuPathDB" id="FungiDB:GMDG_05448"/>
<feature type="compositionally biased region" description="Basic residues" evidence="1">
    <location>
        <begin position="241"/>
        <end position="252"/>
    </location>
</feature>
<sequence>MMQTHWSTSTIHIANIRSEWCCLHYEASSPILLVIQHCLRGLNTDQSGHPTNQSALGGPPTSTLPPMCRNAFQPHYHSFLSTWSHNNSLLHLPFNHGKRPRMVVPQGPYDGSTPSVRKRRIPSCSSPALEATTNRRSPKRQKVCHPAVPPSRFWDHLSEIPLTRNALRELGNRNAKVSHGSPATRTCCETGCHQLTDLFSPTDLRRITRFARHGGPDLKDLRGYPIPTGTKARMSSNQPGIRRRKRSSRSPKKSSQSPSKSNNTTTTRSTGPYDRAFQQHLVDHNILPDGYEYPDGRLPPEPENMDEILRALSQPRQSLSPSRFSKDDFRKFQREDAQASKERQVTTTIIPIIEGDVGDKKCVAGEIPFTNLDHLTDGTLVPGNPDIYYGARPEQLDRSIRKCLGGHVMPSTQEDFPVAPNFFIEVKGHDGSTAVAKRQLSYDMALGARGINTFQGYNSSNLPYDNRAYTLGCTYQAGIIKMYASQPILPSVPGGQPGYNMTQLKVLALTNDAEAFRQGATAYRNGRDWAKRQRDDAINQANDRASHEMVESFKGDGIGLSFASEASASDIVVASQDIIPNRYSNVPSSEESEASADELSLDFQPPVKRRNSGSPQKKS</sequence>
<dbReference type="eggNOG" id="ENOG502SJYB">
    <property type="taxonomic scope" value="Eukaryota"/>
</dbReference>
<feature type="compositionally biased region" description="Polar residues" evidence="1">
    <location>
        <begin position="123"/>
        <end position="135"/>
    </location>
</feature>
<feature type="region of interest" description="Disordered" evidence="1">
    <location>
        <begin position="107"/>
        <end position="144"/>
    </location>
</feature>
<accession>A0A177AJ36</accession>
<feature type="compositionally biased region" description="Low complexity" evidence="1">
    <location>
        <begin position="253"/>
        <end position="270"/>
    </location>
</feature>
<name>A0A177AJ36_9PEZI</name>
<dbReference type="Proteomes" id="UP000077154">
    <property type="component" value="Unassembled WGS sequence"/>
</dbReference>